<evidence type="ECO:0000313" key="4">
    <source>
        <dbReference type="Proteomes" id="UP000002484"/>
    </source>
</evidence>
<accession>E3J8P2</accession>
<dbReference type="InterPro" id="IPR011330">
    <property type="entry name" value="Glyco_hydro/deAcase_b/a-brl"/>
</dbReference>
<dbReference type="PROSITE" id="PS51677">
    <property type="entry name" value="NODB"/>
    <property type="match status" value="1"/>
</dbReference>
<dbReference type="PANTHER" id="PTHR10587:SF137">
    <property type="entry name" value="4-DEOXY-4-FORMAMIDO-L-ARABINOSE-PHOSPHOUNDECAPRENOL DEFORMYLASE ARND-RELATED"/>
    <property type="match status" value="1"/>
</dbReference>
<dbReference type="GO" id="GO:0016810">
    <property type="term" value="F:hydrolase activity, acting on carbon-nitrogen (but not peptide) bonds"/>
    <property type="evidence" value="ECO:0007669"/>
    <property type="project" value="InterPro"/>
</dbReference>
<dbReference type="InterPro" id="IPR050248">
    <property type="entry name" value="Polysacc_deacetylase_ArnD"/>
</dbReference>
<sequence>MSRLRRGRWVSDLAPVEARERDAGRSRRRLTAWALVGAIGLASAGVAEAAGPALATEPPPAAAPAPARAGAPAPTTAPAAAHAPAAVPAQGSAGASGAARQRPAYTVHRVLPNAPANAIALTFDDGPDPTWTPQVLALLRQYDVRATFCIVGRQARAYPDLVRRIVAEGHAICNHSMTHPLPFSHRSAAAIDAEIGGAQSAITAAAGTAPRLFRAPGGDWSPPVFSAEASRGLTPVAWNVDPRDWSRPGTQKIVTSLLAAKPGDILLCHDGDGEHPAGVDRSETVQALRTVLPQLKSRGLTFVTL</sequence>
<name>E3J8P2_PSEI1</name>
<dbReference type="GO" id="GO:0005975">
    <property type="term" value="P:carbohydrate metabolic process"/>
    <property type="evidence" value="ECO:0007669"/>
    <property type="project" value="InterPro"/>
</dbReference>
<evidence type="ECO:0000313" key="3">
    <source>
        <dbReference type="EMBL" id="ADP78485.1"/>
    </source>
</evidence>
<feature type="compositionally biased region" description="Low complexity" evidence="1">
    <location>
        <begin position="64"/>
        <end position="100"/>
    </location>
</feature>
<dbReference type="EMBL" id="CP002299">
    <property type="protein sequence ID" value="ADP78485.1"/>
    <property type="molecule type" value="Genomic_DNA"/>
</dbReference>
<feature type="domain" description="NodB homology" evidence="2">
    <location>
        <begin position="117"/>
        <end position="303"/>
    </location>
</feature>
<dbReference type="Proteomes" id="UP000002484">
    <property type="component" value="Chromosome"/>
</dbReference>
<dbReference type="OrthoDB" id="9763050at2"/>
<dbReference type="SUPFAM" id="SSF88713">
    <property type="entry name" value="Glycoside hydrolase/deacetylase"/>
    <property type="match status" value="1"/>
</dbReference>
<dbReference type="STRING" id="298654.FraEuI1c_0399"/>
<dbReference type="HOGENOM" id="CLU_021264_2_2_11"/>
<feature type="region of interest" description="Disordered" evidence="1">
    <location>
        <begin position="53"/>
        <end position="100"/>
    </location>
</feature>
<dbReference type="InterPro" id="IPR002509">
    <property type="entry name" value="NODB_dom"/>
</dbReference>
<dbReference type="InParanoid" id="E3J8P2"/>
<proteinExistence type="predicted"/>
<protein>
    <submittedName>
        <fullName evidence="3">Polysaccharide deacetylase</fullName>
    </submittedName>
</protein>
<organism evidence="3 4">
    <name type="scientific">Pseudofrankia inefficax (strain DSM 45817 / CECT 9037 / DDB 130130 / EuI1c)</name>
    <name type="common">Frankia inefficax</name>
    <dbReference type="NCBI Taxonomy" id="298654"/>
    <lineage>
        <taxon>Bacteria</taxon>
        <taxon>Bacillati</taxon>
        <taxon>Actinomycetota</taxon>
        <taxon>Actinomycetes</taxon>
        <taxon>Frankiales</taxon>
        <taxon>Frankiaceae</taxon>
        <taxon>Pseudofrankia</taxon>
    </lineage>
</organism>
<evidence type="ECO:0000259" key="2">
    <source>
        <dbReference type="PROSITE" id="PS51677"/>
    </source>
</evidence>
<dbReference type="Gene3D" id="3.20.20.370">
    <property type="entry name" value="Glycoside hydrolase/deacetylase"/>
    <property type="match status" value="1"/>
</dbReference>
<gene>
    <name evidence="3" type="ordered locus">FraEuI1c_0399</name>
</gene>
<dbReference type="AlphaFoldDB" id="E3J8P2"/>
<keyword evidence="4" id="KW-1185">Reference proteome</keyword>
<dbReference type="Pfam" id="PF01522">
    <property type="entry name" value="Polysacc_deac_1"/>
    <property type="match status" value="1"/>
</dbReference>
<reference evidence="3 4" key="1">
    <citation type="submission" date="2010-10" db="EMBL/GenBank/DDBJ databases">
        <title>Complete sequence of Frankia sp. EuI1c.</title>
        <authorList>
            <consortium name="US DOE Joint Genome Institute"/>
            <person name="Lucas S."/>
            <person name="Copeland A."/>
            <person name="Lapidus A."/>
            <person name="Cheng J.-F."/>
            <person name="Bruce D."/>
            <person name="Goodwin L."/>
            <person name="Pitluck S."/>
            <person name="Chertkov O."/>
            <person name="Detter J.C."/>
            <person name="Han C."/>
            <person name="Tapia R."/>
            <person name="Land M."/>
            <person name="Hauser L."/>
            <person name="Jeffries C."/>
            <person name="Kyrpides N."/>
            <person name="Ivanova N."/>
            <person name="Mikhailova N."/>
            <person name="Beauchemin N."/>
            <person name="Sen A."/>
            <person name="Sur S.A."/>
            <person name="Gtari M."/>
            <person name="Wall L."/>
            <person name="Tisa L."/>
            <person name="Woyke T."/>
        </authorList>
    </citation>
    <scope>NUCLEOTIDE SEQUENCE [LARGE SCALE GENOMIC DNA]</scope>
    <source>
        <strain evidence="4">DSM 45817 / CECT 9037 / EuI1c</strain>
    </source>
</reference>
<dbReference type="KEGG" id="fri:FraEuI1c_0399"/>
<dbReference type="eggNOG" id="COG0726">
    <property type="taxonomic scope" value="Bacteria"/>
</dbReference>
<dbReference type="PANTHER" id="PTHR10587">
    <property type="entry name" value="GLYCOSYL TRANSFERASE-RELATED"/>
    <property type="match status" value="1"/>
</dbReference>
<evidence type="ECO:0000256" key="1">
    <source>
        <dbReference type="SAM" id="MobiDB-lite"/>
    </source>
</evidence>
<dbReference type="CDD" id="cd10917">
    <property type="entry name" value="CE4_NodB_like_6s_7s"/>
    <property type="match status" value="1"/>
</dbReference>